<name>A0A2S7MWA1_9BACI</name>
<reference evidence="1 2" key="1">
    <citation type="submission" date="2017-12" db="EMBL/GenBank/DDBJ databases">
        <title>Taxonomic description and draft genome of Pradoshia cofamensis Gen. nov., sp. nov., a thermotolerant bacillale isolated from anterior gut of earthworm Eisenia fetida.</title>
        <authorList>
            <person name="Saha T."/>
            <person name="Chakraborty R."/>
        </authorList>
    </citation>
    <scope>NUCLEOTIDE SEQUENCE [LARGE SCALE GENOMIC DNA]</scope>
    <source>
        <strain evidence="1 2">EAG3</strain>
    </source>
</reference>
<organism evidence="1 2">
    <name type="scientific">Pradoshia eiseniae</name>
    <dbReference type="NCBI Taxonomy" id="2064768"/>
    <lineage>
        <taxon>Bacteria</taxon>
        <taxon>Bacillati</taxon>
        <taxon>Bacillota</taxon>
        <taxon>Bacilli</taxon>
        <taxon>Bacillales</taxon>
        <taxon>Bacillaceae</taxon>
        <taxon>Pradoshia</taxon>
    </lineage>
</organism>
<comment type="caution">
    <text evidence="1">The sequence shown here is derived from an EMBL/GenBank/DDBJ whole genome shotgun (WGS) entry which is preliminary data.</text>
</comment>
<evidence type="ECO:0000313" key="2">
    <source>
        <dbReference type="Proteomes" id="UP000239663"/>
    </source>
</evidence>
<sequence>MKKPLVKVGKENLISMELAKEISYGDLLSYGKKVKDTVFKFGELTDFPFPGIYPLIYPKWQDENGEDYVVMVAEFNFLPEAPLYLSVDIDYLLEEMEKVAELAELDAGYKIFELGYSTETELDFLITTIAVIAPDEASNLHECMEAIISTYLYPLFLSSLRLAALRHQEDLKVMINDLDEIMKEINEHSVKS</sequence>
<proteinExistence type="predicted"/>
<accession>A0A2S7MWA1</accession>
<gene>
    <name evidence="1" type="ORF">CYL18_16120</name>
</gene>
<dbReference type="EMBL" id="PKOZ01000014">
    <property type="protein sequence ID" value="PQD94101.1"/>
    <property type="molecule type" value="Genomic_DNA"/>
</dbReference>
<dbReference type="AlphaFoldDB" id="A0A2S7MWA1"/>
<dbReference type="RefSeq" id="WP_104850539.1">
    <property type="nucleotide sequence ID" value="NZ_PKOZ01000014.1"/>
</dbReference>
<dbReference type="Proteomes" id="UP000239663">
    <property type="component" value="Unassembled WGS sequence"/>
</dbReference>
<protein>
    <submittedName>
        <fullName evidence="1">Uncharacterized protein</fullName>
    </submittedName>
</protein>
<evidence type="ECO:0000313" key="1">
    <source>
        <dbReference type="EMBL" id="PQD94101.1"/>
    </source>
</evidence>
<keyword evidence="2" id="KW-1185">Reference proteome</keyword>
<dbReference type="OrthoDB" id="2964737at2"/>